<comment type="caution">
    <text evidence="3">The sequence shown here is derived from an EMBL/GenBank/DDBJ whole genome shotgun (WGS) entry which is preliminary data.</text>
</comment>
<protein>
    <submittedName>
        <fullName evidence="3">Gamma-glutamylcyclotransferase family protein YtfP</fullName>
    </submittedName>
</protein>
<keyword evidence="4" id="KW-1185">Reference proteome</keyword>
<dbReference type="Proteomes" id="UP000036356">
    <property type="component" value="Unassembled WGS sequence"/>
</dbReference>
<dbReference type="GO" id="GO:0016740">
    <property type="term" value="F:transferase activity"/>
    <property type="evidence" value="ECO:0007669"/>
    <property type="project" value="UniProtKB-KW"/>
</dbReference>
<dbReference type="InterPro" id="IPR036568">
    <property type="entry name" value="GGCT-like_sf"/>
</dbReference>
<evidence type="ECO:0000259" key="2">
    <source>
        <dbReference type="Pfam" id="PF06094"/>
    </source>
</evidence>
<dbReference type="EMBL" id="LDZY01000014">
    <property type="protein sequence ID" value="KLU64436.1"/>
    <property type="molecule type" value="Genomic_DNA"/>
</dbReference>
<dbReference type="InterPro" id="IPR013024">
    <property type="entry name" value="GGCT-like"/>
</dbReference>
<sequence>MLKYFKRPEESKVNDYKDILESYKSEMMKTLDEISQGKGNLVETQKLIKSLIMEQDEKGFWGLIPSPEVDGDIRVDYWYEPTYIATAIMMKFFLKNKEEAEKIEGFGKSLKKGLEASTGRYLKGHGHDEIRGILDALNIFSKSMVLEFVDRYPDFSPEFKVMIDKAHKWLNDSLVKGNTRGDWGEDYKEDMYKTVNALGSFSQEDIKVMVYGTLMKGGSNFKRYMSNAEYLGRCTAVDFALYDLGSFPGAVYSKGDRIKGELYRINRDTLRNIDRLEGEGSLYLRLYAYTEGESGKTEPAYIYVYNHDVYGSNKVSLDDQPWGKPKDSALVWYACYGSNINKDRFMKYINGDETSGNPNKRKGCQDKTPPMDEKPMLIEHPIYFANESSQWDNKGVAFLDTSRRGRCFGKKYLITWEQFERIHELEGKGDSWYNETIELGSEDGIPIKTITHSPRDHKYNLPGTAYIEVIKKGLKDTYPEMTEVEIDAYLIGRFLKKEEIMILDFLRSQEHGVTIHKIAGGLKMDMNSTVNSIFNLKEAGLIRQDGRSVRTGASWDAASAIYYTVLEKREAIDRLVHIR</sequence>
<dbReference type="STRING" id="476652.DEAC_c36380"/>
<evidence type="ECO:0000313" key="4">
    <source>
        <dbReference type="Proteomes" id="UP000036356"/>
    </source>
</evidence>
<keyword evidence="3" id="KW-0808">Transferase</keyword>
<accession>A0A0J1IIA6</accession>
<dbReference type="PATRIC" id="fig|476652.3.peg.3837"/>
<reference evidence="3 4" key="1">
    <citation type="submission" date="2015-06" db="EMBL/GenBank/DDBJ databases">
        <title>Draft genome of the moderately acidophilic sulfate reducer Candidatus Desulfosporosinus acididurans strain M1.</title>
        <authorList>
            <person name="Poehlein A."/>
            <person name="Petzsch P."/>
            <person name="Johnson B.D."/>
            <person name="Schloemann M."/>
            <person name="Daniel R."/>
            <person name="Muehling M."/>
        </authorList>
    </citation>
    <scope>NUCLEOTIDE SEQUENCE [LARGE SCALE GENOMIC DNA]</scope>
    <source>
        <strain evidence="3 4">M1</strain>
    </source>
</reference>
<dbReference type="InterPro" id="IPR009288">
    <property type="entry name" value="AIG2-like_dom"/>
</dbReference>
<feature type="region of interest" description="Disordered" evidence="1">
    <location>
        <begin position="352"/>
        <end position="371"/>
    </location>
</feature>
<feature type="domain" description="Gamma-glutamylcyclotransferase AIG2-like" evidence="2">
    <location>
        <begin position="208"/>
        <end position="314"/>
    </location>
</feature>
<dbReference type="SUPFAM" id="SSF110857">
    <property type="entry name" value="Gamma-glutamyl cyclotransferase-like"/>
    <property type="match status" value="1"/>
</dbReference>
<dbReference type="RefSeq" id="WP_053006487.1">
    <property type="nucleotide sequence ID" value="NZ_LDZY01000014.1"/>
</dbReference>
<dbReference type="CDD" id="cd06661">
    <property type="entry name" value="GGCT_like"/>
    <property type="match status" value="1"/>
</dbReference>
<dbReference type="AlphaFoldDB" id="A0A0J1IIA6"/>
<gene>
    <name evidence="3" type="primary">ytfP</name>
    <name evidence="3" type="ORF">DEAC_c36380</name>
</gene>
<organism evidence="3 4">
    <name type="scientific">Desulfosporosinus acididurans</name>
    <dbReference type="NCBI Taxonomy" id="476652"/>
    <lineage>
        <taxon>Bacteria</taxon>
        <taxon>Bacillati</taxon>
        <taxon>Bacillota</taxon>
        <taxon>Clostridia</taxon>
        <taxon>Eubacteriales</taxon>
        <taxon>Desulfitobacteriaceae</taxon>
        <taxon>Desulfosporosinus</taxon>
    </lineage>
</organism>
<dbReference type="Pfam" id="PF06094">
    <property type="entry name" value="GGACT"/>
    <property type="match status" value="1"/>
</dbReference>
<proteinExistence type="predicted"/>
<name>A0A0J1IIA6_9FIRM</name>
<dbReference type="Gene3D" id="3.10.490.10">
    <property type="entry name" value="Gamma-glutamyl cyclotransferase-like"/>
    <property type="match status" value="2"/>
</dbReference>
<evidence type="ECO:0000256" key="1">
    <source>
        <dbReference type="SAM" id="MobiDB-lite"/>
    </source>
</evidence>
<evidence type="ECO:0000313" key="3">
    <source>
        <dbReference type="EMBL" id="KLU64436.1"/>
    </source>
</evidence>